<evidence type="ECO:0000256" key="3">
    <source>
        <dbReference type="ARBA" id="ARBA00023284"/>
    </source>
</evidence>
<dbReference type="CDD" id="cd02966">
    <property type="entry name" value="TlpA_like_family"/>
    <property type="match status" value="1"/>
</dbReference>
<dbReference type="Pfam" id="PF08534">
    <property type="entry name" value="Redoxin"/>
    <property type="match status" value="1"/>
</dbReference>
<dbReference type="Proteomes" id="UP000004728">
    <property type="component" value="Unassembled WGS sequence"/>
</dbReference>
<dbReference type="SUPFAM" id="SSF52833">
    <property type="entry name" value="Thioredoxin-like"/>
    <property type="match status" value="1"/>
</dbReference>
<gene>
    <name evidence="6" type="ORF">Y88_2527</name>
</gene>
<keyword evidence="7" id="KW-1185">Reference proteome</keyword>
<proteinExistence type="predicted"/>
<dbReference type="eggNOG" id="COG0526">
    <property type="taxonomic scope" value="Bacteria"/>
</dbReference>
<feature type="region of interest" description="Disordered" evidence="4">
    <location>
        <begin position="33"/>
        <end position="74"/>
    </location>
</feature>
<dbReference type="InterPro" id="IPR050553">
    <property type="entry name" value="Thioredoxin_ResA/DsbE_sf"/>
</dbReference>
<dbReference type="HOGENOM" id="CLU_042529_11_0_5"/>
<evidence type="ECO:0000259" key="5">
    <source>
        <dbReference type="PROSITE" id="PS51352"/>
    </source>
</evidence>
<keyword evidence="2" id="KW-0201">Cytochrome c-type biogenesis</keyword>
<reference evidence="6 7" key="1">
    <citation type="journal article" date="2012" name="J. Bacteriol.">
        <title>Draft Genome Sequence of Novosphingobium nitrogenifigens Y88T.</title>
        <authorList>
            <person name="Strabala T.J."/>
            <person name="Macdonald L."/>
            <person name="Liu V."/>
            <person name="Smit A.M."/>
        </authorList>
    </citation>
    <scope>NUCLEOTIDE SEQUENCE [LARGE SCALE GENOMIC DNA]</scope>
    <source>
        <strain evidence="6 7">DSM 19370</strain>
    </source>
</reference>
<dbReference type="GO" id="GO:0030313">
    <property type="term" value="C:cell envelope"/>
    <property type="evidence" value="ECO:0007669"/>
    <property type="project" value="UniProtKB-SubCell"/>
</dbReference>
<feature type="domain" description="Thioredoxin" evidence="5">
    <location>
        <begin position="65"/>
        <end position="203"/>
    </location>
</feature>
<protein>
    <submittedName>
        <fullName evidence="6">Thioredoxin family protein</fullName>
    </submittedName>
</protein>
<accession>F1Z6T3</accession>
<dbReference type="GO" id="GO:0017004">
    <property type="term" value="P:cytochrome complex assembly"/>
    <property type="evidence" value="ECO:0007669"/>
    <property type="project" value="UniProtKB-KW"/>
</dbReference>
<keyword evidence="3" id="KW-0676">Redox-active center</keyword>
<evidence type="ECO:0000256" key="1">
    <source>
        <dbReference type="ARBA" id="ARBA00004196"/>
    </source>
</evidence>
<dbReference type="InterPro" id="IPR017937">
    <property type="entry name" value="Thioredoxin_CS"/>
</dbReference>
<dbReference type="PANTHER" id="PTHR42852:SF13">
    <property type="entry name" value="PROTEIN DIPZ"/>
    <property type="match status" value="1"/>
</dbReference>
<evidence type="ECO:0000256" key="2">
    <source>
        <dbReference type="ARBA" id="ARBA00022748"/>
    </source>
</evidence>
<dbReference type="InParanoid" id="F1Z6T3"/>
<dbReference type="GO" id="GO:0015036">
    <property type="term" value="F:disulfide oxidoreductase activity"/>
    <property type="evidence" value="ECO:0007669"/>
    <property type="project" value="UniProtKB-ARBA"/>
</dbReference>
<dbReference type="PANTHER" id="PTHR42852">
    <property type="entry name" value="THIOL:DISULFIDE INTERCHANGE PROTEIN DSBE"/>
    <property type="match status" value="1"/>
</dbReference>
<comment type="caution">
    <text evidence="6">The sequence shown here is derived from an EMBL/GenBank/DDBJ whole genome shotgun (WGS) entry which is preliminary data.</text>
</comment>
<dbReference type="STRING" id="983920.Y88_2527"/>
<dbReference type="InterPro" id="IPR013766">
    <property type="entry name" value="Thioredoxin_domain"/>
</dbReference>
<dbReference type="InterPro" id="IPR036249">
    <property type="entry name" value="Thioredoxin-like_sf"/>
</dbReference>
<feature type="compositionally biased region" description="Polar residues" evidence="4">
    <location>
        <begin position="37"/>
        <end position="48"/>
    </location>
</feature>
<evidence type="ECO:0000313" key="6">
    <source>
        <dbReference type="EMBL" id="EGD59743.1"/>
    </source>
</evidence>
<dbReference type="EMBL" id="AEWJ01000025">
    <property type="protein sequence ID" value="EGD59743.1"/>
    <property type="molecule type" value="Genomic_DNA"/>
</dbReference>
<dbReference type="PROSITE" id="PS00194">
    <property type="entry name" value="THIOREDOXIN_1"/>
    <property type="match status" value="1"/>
</dbReference>
<evidence type="ECO:0000256" key="4">
    <source>
        <dbReference type="SAM" id="MobiDB-lite"/>
    </source>
</evidence>
<dbReference type="Gene3D" id="3.40.30.10">
    <property type="entry name" value="Glutaredoxin"/>
    <property type="match status" value="1"/>
</dbReference>
<evidence type="ECO:0000313" key="7">
    <source>
        <dbReference type="Proteomes" id="UP000004728"/>
    </source>
</evidence>
<dbReference type="AlphaFoldDB" id="F1Z6T3"/>
<sequence length="203" mass="21658">MEPELPLISLRLPLVLTFTVGLLALAGCDKEPRAPAQQESAATPSPSAQGPAAPDDGSEGKIDRSHKGSKMPDITVHDAKGAKLRLLSLVGKPVLINLWATWCGPCVRELPTLDALAVREQGRLAVLTVSQDSGQPDKVAAKLSAQPHLPVWLDPENDLGFFYNTGVLPTSVLYDAQGREVWRMVGGHDWSGADTQALLAEAK</sequence>
<dbReference type="PROSITE" id="PS51352">
    <property type="entry name" value="THIOREDOXIN_2"/>
    <property type="match status" value="1"/>
</dbReference>
<dbReference type="InterPro" id="IPR013740">
    <property type="entry name" value="Redoxin"/>
</dbReference>
<organism evidence="6 7">
    <name type="scientific">Novosphingobium nitrogenifigens DSM 19370</name>
    <dbReference type="NCBI Taxonomy" id="983920"/>
    <lineage>
        <taxon>Bacteria</taxon>
        <taxon>Pseudomonadati</taxon>
        <taxon>Pseudomonadota</taxon>
        <taxon>Alphaproteobacteria</taxon>
        <taxon>Sphingomonadales</taxon>
        <taxon>Sphingomonadaceae</taxon>
        <taxon>Novosphingobium</taxon>
    </lineage>
</organism>
<comment type="subcellular location">
    <subcellularLocation>
        <location evidence="1">Cell envelope</location>
    </subcellularLocation>
</comment>
<name>F1Z6T3_9SPHN</name>